<dbReference type="GO" id="GO:0004714">
    <property type="term" value="F:transmembrane receptor protein tyrosine kinase activity"/>
    <property type="evidence" value="ECO:0007669"/>
    <property type="project" value="UniProtKB-EC"/>
</dbReference>
<evidence type="ECO:0000256" key="13">
    <source>
        <dbReference type="ARBA" id="ARBA00023170"/>
    </source>
</evidence>
<evidence type="ECO:0000256" key="11">
    <source>
        <dbReference type="ARBA" id="ARBA00023137"/>
    </source>
</evidence>
<dbReference type="InterPro" id="IPR000998">
    <property type="entry name" value="MAM_dom"/>
</dbReference>
<dbReference type="InterPro" id="IPR055163">
    <property type="entry name" value="ALK/LTK-like_GRD"/>
</dbReference>
<evidence type="ECO:0000256" key="6">
    <source>
        <dbReference type="ARBA" id="ARBA00022741"/>
    </source>
</evidence>
<evidence type="ECO:0000256" key="14">
    <source>
        <dbReference type="ARBA" id="ARBA00023180"/>
    </source>
</evidence>
<dbReference type="PROSITE" id="PS50068">
    <property type="entry name" value="LDLRA_2"/>
    <property type="match status" value="1"/>
</dbReference>
<evidence type="ECO:0000256" key="20">
    <source>
        <dbReference type="SAM" id="SignalP"/>
    </source>
</evidence>
<dbReference type="Pfam" id="PF12810">
    <property type="entry name" value="ALK_LTK_GRD"/>
    <property type="match status" value="1"/>
</dbReference>
<keyword evidence="4 18" id="KW-0812">Transmembrane</keyword>
<gene>
    <name evidence="23" type="ORF">WA026_013730</name>
</gene>
<keyword evidence="3" id="KW-0808">Transferase</keyword>
<comment type="catalytic activity">
    <reaction evidence="15 18">
        <text>L-tyrosyl-[protein] + ATP = O-phospho-L-tyrosyl-[protein] + ADP + H(+)</text>
        <dbReference type="Rhea" id="RHEA:10596"/>
        <dbReference type="Rhea" id="RHEA-COMP:10136"/>
        <dbReference type="Rhea" id="RHEA-COMP:20101"/>
        <dbReference type="ChEBI" id="CHEBI:15378"/>
        <dbReference type="ChEBI" id="CHEBI:30616"/>
        <dbReference type="ChEBI" id="CHEBI:46858"/>
        <dbReference type="ChEBI" id="CHEBI:61978"/>
        <dbReference type="ChEBI" id="CHEBI:456216"/>
        <dbReference type="EC" id="2.7.10.1"/>
    </reaction>
</comment>
<evidence type="ECO:0000256" key="7">
    <source>
        <dbReference type="ARBA" id="ARBA00022777"/>
    </source>
</evidence>
<feature type="binding site" evidence="17">
    <location>
        <position position="1015"/>
    </location>
    <ligand>
        <name>ATP</name>
        <dbReference type="ChEBI" id="CHEBI:30616"/>
    </ligand>
</feature>
<dbReference type="SMART" id="SM00137">
    <property type="entry name" value="MAM"/>
    <property type="match status" value="1"/>
</dbReference>
<dbReference type="PROSITE" id="PS00109">
    <property type="entry name" value="PROTEIN_KINASE_TYR"/>
    <property type="match status" value="1"/>
</dbReference>
<dbReference type="PROSITE" id="PS00107">
    <property type="entry name" value="PROTEIN_KINASE_ATP"/>
    <property type="match status" value="1"/>
</dbReference>
<dbReference type="SUPFAM" id="SSF49899">
    <property type="entry name" value="Concanavalin A-like lectins/glucanases"/>
    <property type="match status" value="2"/>
</dbReference>
<dbReference type="Pfam" id="PF00629">
    <property type="entry name" value="MAM"/>
    <property type="match status" value="2"/>
</dbReference>
<evidence type="ECO:0000313" key="24">
    <source>
        <dbReference type="Proteomes" id="UP001431783"/>
    </source>
</evidence>
<dbReference type="InterPro" id="IPR011009">
    <property type="entry name" value="Kinase-like_dom_sf"/>
</dbReference>
<dbReference type="PROSITE" id="PS50011">
    <property type="entry name" value="PROTEIN_KINASE_DOM"/>
    <property type="match status" value="1"/>
</dbReference>
<comment type="caution">
    <text evidence="23">The sequence shown here is derived from an EMBL/GenBank/DDBJ whole genome shotgun (WGS) entry which is preliminary data.</text>
</comment>
<keyword evidence="8 17" id="KW-0067">ATP-binding</keyword>
<keyword evidence="9 19" id="KW-1133">Transmembrane helix</keyword>
<keyword evidence="13 18" id="KW-0675">Receptor</keyword>
<dbReference type="InterPro" id="IPR013320">
    <property type="entry name" value="ConA-like_dom_sf"/>
</dbReference>
<name>A0AAW1UQV0_9CUCU</name>
<feature type="transmembrane region" description="Helical" evidence="19">
    <location>
        <begin position="896"/>
        <end position="920"/>
    </location>
</feature>
<keyword evidence="2" id="KW-1003">Cell membrane</keyword>
<dbReference type="InterPro" id="IPR002172">
    <property type="entry name" value="LDrepeatLR_classA_rpt"/>
</dbReference>
<dbReference type="GO" id="GO:0043235">
    <property type="term" value="C:receptor complex"/>
    <property type="evidence" value="ECO:0007669"/>
    <property type="project" value="TreeGrafter"/>
</dbReference>
<dbReference type="GO" id="GO:0005524">
    <property type="term" value="F:ATP binding"/>
    <property type="evidence" value="ECO:0007669"/>
    <property type="project" value="UniProtKB-UniRule"/>
</dbReference>
<dbReference type="PROSITE" id="PS50060">
    <property type="entry name" value="MAM_2"/>
    <property type="match status" value="2"/>
</dbReference>
<dbReference type="Pfam" id="PF00057">
    <property type="entry name" value="Ldl_recept_a"/>
    <property type="match status" value="1"/>
</dbReference>
<dbReference type="PROSITE" id="PS00239">
    <property type="entry name" value="RECEPTOR_TYR_KIN_II"/>
    <property type="match status" value="1"/>
</dbReference>
<dbReference type="InterPro" id="IPR002011">
    <property type="entry name" value="Tyr_kinase_rcpt_2_CS"/>
</dbReference>
<dbReference type="Gene3D" id="3.30.200.20">
    <property type="entry name" value="Phosphorylase Kinase, domain 1"/>
    <property type="match status" value="1"/>
</dbReference>
<dbReference type="InterPro" id="IPR008266">
    <property type="entry name" value="Tyr_kinase_AS"/>
</dbReference>
<keyword evidence="11" id="KW-0829">Tyrosine-protein kinase</keyword>
<feature type="chain" id="PRO_5043721665" description="Tyrosine-protein kinase receptor" evidence="20">
    <location>
        <begin position="23"/>
        <end position="1434"/>
    </location>
</feature>
<dbReference type="PANTHER" id="PTHR24416:SF604">
    <property type="entry name" value="RECEPTOR PROTEIN-TYROSINE KINASE"/>
    <property type="match status" value="1"/>
</dbReference>
<dbReference type="InterPro" id="IPR017441">
    <property type="entry name" value="Protein_kinase_ATP_BS"/>
</dbReference>
<dbReference type="CDD" id="cd00112">
    <property type="entry name" value="LDLa"/>
    <property type="match status" value="1"/>
</dbReference>
<evidence type="ECO:0000259" key="22">
    <source>
        <dbReference type="PROSITE" id="PS50060"/>
    </source>
</evidence>
<keyword evidence="14" id="KW-0325">Glycoprotein</keyword>
<organism evidence="23 24">
    <name type="scientific">Henosepilachna vigintioctopunctata</name>
    <dbReference type="NCBI Taxonomy" id="420089"/>
    <lineage>
        <taxon>Eukaryota</taxon>
        <taxon>Metazoa</taxon>
        <taxon>Ecdysozoa</taxon>
        <taxon>Arthropoda</taxon>
        <taxon>Hexapoda</taxon>
        <taxon>Insecta</taxon>
        <taxon>Pterygota</taxon>
        <taxon>Neoptera</taxon>
        <taxon>Endopterygota</taxon>
        <taxon>Coleoptera</taxon>
        <taxon>Polyphaga</taxon>
        <taxon>Cucujiformia</taxon>
        <taxon>Coccinelloidea</taxon>
        <taxon>Coccinellidae</taxon>
        <taxon>Epilachninae</taxon>
        <taxon>Epilachnini</taxon>
        <taxon>Henosepilachna</taxon>
    </lineage>
</organism>
<keyword evidence="10 19" id="KW-0472">Membrane</keyword>
<dbReference type="InterPro" id="IPR023415">
    <property type="entry name" value="LDLR_class-A_CS"/>
</dbReference>
<comment type="subcellular location">
    <subcellularLocation>
        <location evidence="1">Cell membrane</location>
        <topology evidence="1">Single-pass type I membrane protein</topology>
    </subcellularLocation>
</comment>
<dbReference type="SUPFAM" id="SSF56112">
    <property type="entry name" value="Protein kinase-like (PK-like)"/>
    <property type="match status" value="1"/>
</dbReference>
<evidence type="ECO:0000256" key="10">
    <source>
        <dbReference type="ARBA" id="ARBA00023136"/>
    </source>
</evidence>
<dbReference type="Gene3D" id="4.10.400.10">
    <property type="entry name" value="Low-density Lipoprotein Receptor"/>
    <property type="match status" value="1"/>
</dbReference>
<evidence type="ECO:0000256" key="1">
    <source>
        <dbReference type="ARBA" id="ARBA00004251"/>
    </source>
</evidence>
<dbReference type="EC" id="2.7.10.1" evidence="18"/>
<evidence type="ECO:0000256" key="15">
    <source>
        <dbReference type="ARBA" id="ARBA00051243"/>
    </source>
</evidence>
<dbReference type="GO" id="GO:0005886">
    <property type="term" value="C:plasma membrane"/>
    <property type="evidence" value="ECO:0007669"/>
    <property type="project" value="UniProtKB-SubCell"/>
</dbReference>
<dbReference type="FunFam" id="1.10.510.10:FF:000113">
    <property type="entry name" value="Tyrosine-protein kinase receptor"/>
    <property type="match status" value="1"/>
</dbReference>
<proteinExistence type="inferred from homology"/>
<keyword evidence="5 20" id="KW-0732">Signal</keyword>
<dbReference type="Proteomes" id="UP001431783">
    <property type="component" value="Unassembled WGS sequence"/>
</dbReference>
<dbReference type="PANTHER" id="PTHR24416">
    <property type="entry name" value="TYROSINE-PROTEIN KINASE RECEPTOR"/>
    <property type="match status" value="1"/>
</dbReference>
<dbReference type="Pfam" id="PF07714">
    <property type="entry name" value="PK_Tyr_Ser-Thr"/>
    <property type="match status" value="1"/>
</dbReference>
<accession>A0AAW1UQV0</accession>
<evidence type="ECO:0000313" key="23">
    <source>
        <dbReference type="EMBL" id="KAK9885852.1"/>
    </source>
</evidence>
<dbReference type="PRINTS" id="PR00109">
    <property type="entry name" value="TYRKINASE"/>
</dbReference>
<dbReference type="InterPro" id="IPR036055">
    <property type="entry name" value="LDL_receptor-like_sf"/>
</dbReference>
<reference evidence="23 24" key="1">
    <citation type="submission" date="2023-03" db="EMBL/GenBank/DDBJ databases">
        <title>Genome insight into feeding habits of ladybird beetles.</title>
        <authorList>
            <person name="Li H.-S."/>
            <person name="Huang Y.-H."/>
            <person name="Pang H."/>
        </authorList>
    </citation>
    <scope>NUCLEOTIDE SEQUENCE [LARGE SCALE GENOMIC DNA]</scope>
    <source>
        <strain evidence="23">SYSU_2023b</strain>
        <tissue evidence="23">Whole body</tissue>
    </source>
</reference>
<dbReference type="InterPro" id="IPR020635">
    <property type="entry name" value="Tyr_kinase_cat_dom"/>
</dbReference>
<dbReference type="Gene3D" id="1.10.510.10">
    <property type="entry name" value="Transferase(Phosphotransferase) domain 1"/>
    <property type="match status" value="1"/>
</dbReference>
<evidence type="ECO:0000256" key="8">
    <source>
        <dbReference type="ARBA" id="ARBA00022840"/>
    </source>
</evidence>
<comment type="caution">
    <text evidence="16">Lacks conserved residue(s) required for the propagation of feature annotation.</text>
</comment>
<comment type="similarity">
    <text evidence="18">Belongs to the protein kinase superfamily. Tyr protein kinase family. Insulin receptor subfamily.</text>
</comment>
<dbReference type="InterPro" id="IPR001245">
    <property type="entry name" value="Ser-Thr/Tyr_kinase_cat_dom"/>
</dbReference>
<keyword evidence="24" id="KW-1185">Reference proteome</keyword>
<dbReference type="InterPro" id="IPR050122">
    <property type="entry name" value="RTK"/>
</dbReference>
<feature type="domain" description="MAM" evidence="22">
    <location>
        <begin position="362"/>
        <end position="537"/>
    </location>
</feature>
<dbReference type="SMART" id="SM00219">
    <property type="entry name" value="TyrKc"/>
    <property type="match status" value="1"/>
</dbReference>
<evidence type="ECO:0000256" key="5">
    <source>
        <dbReference type="ARBA" id="ARBA00022729"/>
    </source>
</evidence>
<dbReference type="FunFam" id="2.60.120.200:FF:000193">
    <property type="entry name" value="Tyrosine-protein kinase receptor"/>
    <property type="match status" value="1"/>
</dbReference>
<evidence type="ECO:0000256" key="2">
    <source>
        <dbReference type="ARBA" id="ARBA00022475"/>
    </source>
</evidence>
<protein>
    <recommendedName>
        <fullName evidence="18">Tyrosine-protein kinase receptor</fullName>
        <ecNumber evidence="18">2.7.10.1</ecNumber>
    </recommendedName>
</protein>
<dbReference type="GO" id="GO:0045664">
    <property type="term" value="P:regulation of neuron differentiation"/>
    <property type="evidence" value="ECO:0007669"/>
    <property type="project" value="TreeGrafter"/>
</dbReference>
<keyword evidence="6 17" id="KW-0547">Nucleotide-binding</keyword>
<evidence type="ECO:0000256" key="17">
    <source>
        <dbReference type="PROSITE-ProRule" id="PRU10141"/>
    </source>
</evidence>
<dbReference type="PROSITE" id="PS01209">
    <property type="entry name" value="LDLRA_1"/>
    <property type="match status" value="1"/>
</dbReference>
<evidence type="ECO:0000259" key="21">
    <source>
        <dbReference type="PROSITE" id="PS50011"/>
    </source>
</evidence>
<evidence type="ECO:0000256" key="9">
    <source>
        <dbReference type="ARBA" id="ARBA00022989"/>
    </source>
</evidence>
<feature type="domain" description="MAM" evidence="22">
    <location>
        <begin position="146"/>
        <end position="312"/>
    </location>
</feature>
<feature type="domain" description="Protein kinase" evidence="21">
    <location>
        <begin position="981"/>
        <end position="1258"/>
    </location>
</feature>
<dbReference type="InterPro" id="IPR000719">
    <property type="entry name" value="Prot_kinase_dom"/>
</dbReference>
<dbReference type="CDD" id="cd06263">
    <property type="entry name" value="MAM"/>
    <property type="match status" value="1"/>
</dbReference>
<evidence type="ECO:0000256" key="18">
    <source>
        <dbReference type="RuleBase" id="RU000312"/>
    </source>
</evidence>
<evidence type="ECO:0000256" key="19">
    <source>
        <dbReference type="SAM" id="Phobius"/>
    </source>
</evidence>
<dbReference type="Gene3D" id="2.60.120.200">
    <property type="match status" value="2"/>
</dbReference>
<feature type="signal peptide" evidence="20">
    <location>
        <begin position="1"/>
        <end position="22"/>
    </location>
</feature>
<evidence type="ECO:0000256" key="12">
    <source>
        <dbReference type="ARBA" id="ARBA00023157"/>
    </source>
</evidence>
<keyword evidence="18" id="KW-0597">Phosphoprotein</keyword>
<evidence type="ECO:0000256" key="3">
    <source>
        <dbReference type="ARBA" id="ARBA00022679"/>
    </source>
</evidence>
<sequence length="1434" mass="160063">MAKISNLLLLVLHLLSSEYVRCGCEFSKENTKYSCKFRTFEEDESADGGDEINGRVRFKRKASDRSISNLKKRLNDERIREELMAANSTPKLVMNDFLPPEKILDDQTYGGVFTREQKNNKKDDKIRQVHKQQHNTQVDYPAVSDTDCNFEEDCLWTWRKDIANGFFITSSKIYNTGENGPQNDANGKDGGSFLLLKSPHSETEFQVTSPLFTSTKPSCRLQVWIYQVNMEKAEIRVVIDKLTKHSSSINNHTQWVLDHIPGNNERRWKRYVVTIGKVSENFTILLEVIPAKDHSSNSTLAFDNVALLNCYPRNDDTCTAPLQFRCTSNTNCINSTKVCDITEDCNEGEDERQSCDQMPYGARCSFEEDMCGWYNDNKLLEWSRHNGPTPTNFTGPSWDHTYMNSSGKYLFVNMLKDKVGFASRARLRSMIFNPPPTVHGNVSSKYYNSCAIRFYLHQTGKHKSALSLHVTELKPNYNESKDIFWSYFDHGDRWVRQVLILPNITHRYFLNFDAKRGLRYISDIAIDDVSLSPECFGLNIPQSELGGYNYWDPIGNHLYGREPHKEFANKSHYQITSCGATGRFGPTPSDCVRAYNRTKVKVTVLHDSGLSGMQRWIVPSDGYYSLLTFGASGGKGSGAIGSSRGAMVRTVVHLKRGQELIFLIGQEGSSACEKTLQHQENTSCWSHNQDIPKGIRGVLSMNINDGGGGGGGATYVFMRNRTRHAIPIAIAAGGGGLGLGRFIDTGRQHGQAINTSKVPVPGTMYGRKSSGAGGGWRAHVGVLEAAYVQIMGGGGYAGGDASTGNSTNGGGGYSYLDPSRSIPHLLDAVSGYNAGPGYVLITPAISGCGCDYRCVALDSRRSQVACICPYGWKLDVDGKICIQVSGFSSGTNYPTWFVIGLILTVICLTVAFAIFCFMLYNRYQIRASGKLRRKMLANTDVQLNRLGVTSNTMMTEYNPNYEFGGHIYTSNDLKVIPKAQLRLEGNLGHGAFGVVREGFYKDKLSDELELPVAVKTLAEKSSPQAEKDFKMEAIIMSKFNHPNIVHFLGIVLEDRRPKCIVLELLPGGDLKDFLRESRPTPEKGVTLEMIDLIMIAIDVAKGCRYLEENRFIHRDLAARNCLLTTRGPGRVVKIADFGMSRDIYRSDYYRRGGKSMVPVKWMPPESFMDGIYSSKTDVWSFGVLLWEIMSMGYMPYTGCSNSDVINLIMRGGRLEAPVNCPGPIYGIMKKCWDPNPEERPSFARLVERLGYCSQDPEVITTPLPMFYYRYVGSKDNTLMRPSDSDEDCLEILQSSDYLIPNHSEESNLAECTSSVEKLLPDHSNSYETSFIMPNSKSCQPLLTENEPKDEDSLPIYVDRSLKVNHQADPKISPVSLPSNIHSNLNNNIKNETPSLKSGISLDVGALIKDSSEKPKYANMSNTNGVAGKTTILRV</sequence>
<dbReference type="SMART" id="SM00192">
    <property type="entry name" value="LDLa"/>
    <property type="match status" value="1"/>
</dbReference>
<dbReference type="EMBL" id="JARQZJ010000097">
    <property type="protein sequence ID" value="KAK9885852.1"/>
    <property type="molecule type" value="Genomic_DNA"/>
</dbReference>
<keyword evidence="12" id="KW-1015">Disulfide bond</keyword>
<keyword evidence="7" id="KW-0418">Kinase</keyword>
<dbReference type="GO" id="GO:0007169">
    <property type="term" value="P:cell surface receptor protein tyrosine kinase signaling pathway"/>
    <property type="evidence" value="ECO:0007669"/>
    <property type="project" value="InterPro"/>
</dbReference>
<evidence type="ECO:0000256" key="16">
    <source>
        <dbReference type="PROSITE-ProRule" id="PRU00124"/>
    </source>
</evidence>
<evidence type="ECO:0000256" key="4">
    <source>
        <dbReference type="ARBA" id="ARBA00022692"/>
    </source>
</evidence>